<feature type="compositionally biased region" description="Polar residues" evidence="2">
    <location>
        <begin position="295"/>
        <end position="308"/>
    </location>
</feature>
<proteinExistence type="predicted"/>
<sequence length="761" mass="83963">METSAPKRRKTSPTSNVPVGGSDASGPASSSLSSSSSGKGTRRSSRAKRPSFASPTKTSLARANPEVLDQRNATRRGERMQERMRGAGRHEVADESFGLILPVDDEDEEDPPRQDRAPADLDLNSAGSIDADEQAVTAQLEGASEHRPTSDPIEPDVGPEPRVSEPQSPLRQAMKGMRGRPRRSMNVPSPRPLPPPSAQEEELLDPFKGRVLRRSPPRGVIPAQEPEEPDLPPTPTQKGISDPNAVISSPAGIHNTPSRRPRRSRALADKLRSGSSPLKQPPVRPIDLGMVGKASPQSRIPTSRTTISAGLGKASSRTSKLPLRAATRDQVPDPQPTREEFDTGKPHPARAVREFDPFAEKKSIRDALREEATQLQRDLHILQKENGRLYASRQRRQRTSMSQELENAEKVLDVLSRHAIPPEKDSIPDPATIWLEAALDPMSFLPFGKSTIILPSPFQLPEGEDDSPPISHHPLSMPSAEELPYLQLFTPLTFHSSITFVPREPHENDDKDEDKAGPLMQQHDISVSSTPQGLFAARIEMLVNTKTLSIAKLSVPKLEPASAPELGPLVKKIVDNQAGSAHLLRRNASILTWAMAEWTRIASKRARFWCQVTEELEFRQGIIDCVQKMRQGRGKKRNHRQTTDSDAESSDREGHSEKKRQYTRTQLLPLMGRTSLDLDLTVDGHDEVELRITWRIGFDWTGEGRSTIGVLVQTPGKWHAQDDRRSLAGIPALFDTLLQKGSEPMDALRTVVSVLVGDEMA</sequence>
<gene>
    <name evidence="3" type="ORF">BKA67DRAFT_131165</name>
</gene>
<comment type="caution">
    <text evidence="3">The sequence shown here is derived from an EMBL/GenBank/DDBJ whole genome shotgun (WGS) entry which is preliminary data.</text>
</comment>
<evidence type="ECO:0000256" key="1">
    <source>
        <dbReference type="SAM" id="Coils"/>
    </source>
</evidence>
<feature type="region of interest" description="Disordered" evidence="2">
    <location>
        <begin position="1"/>
        <end position="349"/>
    </location>
</feature>
<keyword evidence="4" id="KW-1185">Reference proteome</keyword>
<feature type="compositionally biased region" description="Basic residues" evidence="2">
    <location>
        <begin position="40"/>
        <end position="49"/>
    </location>
</feature>
<feature type="compositionally biased region" description="Basic and acidic residues" evidence="2">
    <location>
        <begin position="649"/>
        <end position="660"/>
    </location>
</feature>
<protein>
    <submittedName>
        <fullName evidence="3">Uncharacterized protein</fullName>
    </submittedName>
</protein>
<feature type="compositionally biased region" description="Basic residues" evidence="2">
    <location>
        <begin position="630"/>
        <end position="640"/>
    </location>
</feature>
<reference evidence="3" key="1">
    <citation type="journal article" date="2021" name="Nat. Commun.">
        <title>Genetic determinants of endophytism in the Arabidopsis root mycobiome.</title>
        <authorList>
            <person name="Mesny F."/>
            <person name="Miyauchi S."/>
            <person name="Thiergart T."/>
            <person name="Pickel B."/>
            <person name="Atanasova L."/>
            <person name="Karlsson M."/>
            <person name="Huettel B."/>
            <person name="Barry K.W."/>
            <person name="Haridas S."/>
            <person name="Chen C."/>
            <person name="Bauer D."/>
            <person name="Andreopoulos W."/>
            <person name="Pangilinan J."/>
            <person name="LaButti K."/>
            <person name="Riley R."/>
            <person name="Lipzen A."/>
            <person name="Clum A."/>
            <person name="Drula E."/>
            <person name="Henrissat B."/>
            <person name="Kohler A."/>
            <person name="Grigoriev I.V."/>
            <person name="Martin F.M."/>
            <person name="Hacquard S."/>
        </authorList>
    </citation>
    <scope>NUCLEOTIDE SEQUENCE</scope>
    <source>
        <strain evidence="3">MPI-SDFR-AT-0073</strain>
    </source>
</reference>
<feature type="compositionally biased region" description="Low complexity" evidence="2">
    <location>
        <begin position="20"/>
        <end position="39"/>
    </location>
</feature>
<dbReference type="OrthoDB" id="4160836at2759"/>
<dbReference type="Proteomes" id="UP000758603">
    <property type="component" value="Unassembled WGS sequence"/>
</dbReference>
<name>A0A9P8RKZ1_9PEZI</name>
<organism evidence="3 4">
    <name type="scientific">Truncatella angustata</name>
    <dbReference type="NCBI Taxonomy" id="152316"/>
    <lineage>
        <taxon>Eukaryota</taxon>
        <taxon>Fungi</taxon>
        <taxon>Dikarya</taxon>
        <taxon>Ascomycota</taxon>
        <taxon>Pezizomycotina</taxon>
        <taxon>Sordariomycetes</taxon>
        <taxon>Xylariomycetidae</taxon>
        <taxon>Amphisphaeriales</taxon>
        <taxon>Sporocadaceae</taxon>
        <taxon>Truncatella</taxon>
    </lineage>
</organism>
<evidence type="ECO:0000256" key="2">
    <source>
        <dbReference type="SAM" id="MobiDB-lite"/>
    </source>
</evidence>
<feature type="compositionally biased region" description="Basic and acidic residues" evidence="2">
    <location>
        <begin position="75"/>
        <end position="93"/>
    </location>
</feature>
<dbReference type="RefSeq" id="XP_045951724.1">
    <property type="nucleotide sequence ID" value="XM_046095002.1"/>
</dbReference>
<dbReference type="GeneID" id="70123895"/>
<dbReference type="AlphaFoldDB" id="A0A9P8RKZ1"/>
<keyword evidence="1" id="KW-0175">Coiled coil</keyword>
<evidence type="ECO:0000313" key="3">
    <source>
        <dbReference type="EMBL" id="KAH6645210.1"/>
    </source>
</evidence>
<feature type="coiled-coil region" evidence="1">
    <location>
        <begin position="358"/>
        <end position="418"/>
    </location>
</feature>
<dbReference type="EMBL" id="JAGPXC010000012">
    <property type="protein sequence ID" value="KAH6645210.1"/>
    <property type="molecule type" value="Genomic_DNA"/>
</dbReference>
<evidence type="ECO:0000313" key="4">
    <source>
        <dbReference type="Proteomes" id="UP000758603"/>
    </source>
</evidence>
<feature type="compositionally biased region" description="Basic and acidic residues" evidence="2">
    <location>
        <begin position="326"/>
        <end position="349"/>
    </location>
</feature>
<accession>A0A9P8RKZ1</accession>
<feature type="compositionally biased region" description="Basic residues" evidence="2">
    <location>
        <begin position="1"/>
        <end position="11"/>
    </location>
</feature>
<feature type="region of interest" description="Disordered" evidence="2">
    <location>
        <begin position="629"/>
        <end position="662"/>
    </location>
</feature>